<dbReference type="AlphaFoldDB" id="A0A7W6EHW9"/>
<dbReference type="Proteomes" id="UP000537592">
    <property type="component" value="Unassembled WGS sequence"/>
</dbReference>
<protein>
    <submittedName>
        <fullName evidence="2">Ubiquinone/menaquinone biosynthesis C-methylase UbiE</fullName>
    </submittedName>
</protein>
<sequence length="276" mass="30376">MTAATQSRPSISFEHDTPELAEVYDQTSDRQFEHGKNVLIPSLNLQPGEHVLDVGAGTGRLAEYVASIVGPSGRVVAVDPLPLRVDLARRRANGRFEVSVAQAEDLSAFPDESFDAVYLNSVFHWVQDKPRALAEARRVLRKGGRIALNTQNPDKPHDLRYLVEEAVTAAGLPFSAEQVQPTIGVPQTELEPLLTSAGFVDYAATLHSFDTLYSEVDELIALSTSSSFGNFLAVLSDDERERLRLAIEQVLEPKRSSGGFNLTRYLTFLTARKPQD</sequence>
<proteinExistence type="predicted"/>
<dbReference type="Pfam" id="PF08241">
    <property type="entry name" value="Methyltransf_11"/>
    <property type="match status" value="1"/>
</dbReference>
<comment type="caution">
    <text evidence="2">The sequence shown here is derived from an EMBL/GenBank/DDBJ whole genome shotgun (WGS) entry which is preliminary data.</text>
</comment>
<feature type="domain" description="Methyltransferase type 11" evidence="1">
    <location>
        <begin position="52"/>
        <end position="147"/>
    </location>
</feature>
<evidence type="ECO:0000313" key="2">
    <source>
        <dbReference type="EMBL" id="MBB3810453.1"/>
    </source>
</evidence>
<dbReference type="GO" id="GO:0032259">
    <property type="term" value="P:methylation"/>
    <property type="evidence" value="ECO:0007669"/>
    <property type="project" value="UniProtKB-KW"/>
</dbReference>
<dbReference type="InterPro" id="IPR013216">
    <property type="entry name" value="Methyltransf_11"/>
</dbReference>
<dbReference type="InterPro" id="IPR029063">
    <property type="entry name" value="SAM-dependent_MTases_sf"/>
</dbReference>
<keyword evidence="2" id="KW-0808">Transferase</keyword>
<dbReference type="RefSeq" id="WP_183753441.1">
    <property type="nucleotide sequence ID" value="NZ_JACICC010000006.1"/>
</dbReference>
<dbReference type="SUPFAM" id="SSF53335">
    <property type="entry name" value="S-adenosyl-L-methionine-dependent methyltransferases"/>
    <property type="match status" value="1"/>
</dbReference>
<accession>A0A7W6EHW9</accession>
<keyword evidence="2" id="KW-0830">Ubiquinone</keyword>
<reference evidence="2 3" key="1">
    <citation type="submission" date="2020-08" db="EMBL/GenBank/DDBJ databases">
        <title>Genomic Encyclopedia of Type Strains, Phase IV (KMG-IV): sequencing the most valuable type-strain genomes for metagenomic binning, comparative biology and taxonomic classification.</title>
        <authorList>
            <person name="Goeker M."/>
        </authorList>
    </citation>
    <scope>NUCLEOTIDE SEQUENCE [LARGE SCALE GENOMIC DNA]</scope>
    <source>
        <strain evidence="2 3">DSM 28760</strain>
    </source>
</reference>
<dbReference type="Gene3D" id="3.40.50.150">
    <property type="entry name" value="Vaccinia Virus protein VP39"/>
    <property type="match status" value="1"/>
</dbReference>
<gene>
    <name evidence="2" type="ORF">FHS81_002554</name>
</gene>
<organism evidence="2 3">
    <name type="scientific">Pseudochelatococcus contaminans</name>
    <dbReference type="NCBI Taxonomy" id="1538103"/>
    <lineage>
        <taxon>Bacteria</taxon>
        <taxon>Pseudomonadati</taxon>
        <taxon>Pseudomonadota</taxon>
        <taxon>Alphaproteobacteria</taxon>
        <taxon>Hyphomicrobiales</taxon>
        <taxon>Chelatococcaceae</taxon>
        <taxon>Pseudochelatococcus</taxon>
    </lineage>
</organism>
<name>A0A7W6EHW9_9HYPH</name>
<keyword evidence="3" id="KW-1185">Reference proteome</keyword>
<keyword evidence="2" id="KW-0489">Methyltransferase</keyword>
<evidence type="ECO:0000313" key="3">
    <source>
        <dbReference type="Proteomes" id="UP000537592"/>
    </source>
</evidence>
<dbReference type="PANTHER" id="PTHR43591">
    <property type="entry name" value="METHYLTRANSFERASE"/>
    <property type="match status" value="1"/>
</dbReference>
<dbReference type="EMBL" id="JACICC010000006">
    <property type="protein sequence ID" value="MBB3810453.1"/>
    <property type="molecule type" value="Genomic_DNA"/>
</dbReference>
<evidence type="ECO:0000259" key="1">
    <source>
        <dbReference type="Pfam" id="PF08241"/>
    </source>
</evidence>
<dbReference type="GO" id="GO:0008757">
    <property type="term" value="F:S-adenosylmethionine-dependent methyltransferase activity"/>
    <property type="evidence" value="ECO:0007669"/>
    <property type="project" value="InterPro"/>
</dbReference>
<dbReference type="CDD" id="cd02440">
    <property type="entry name" value="AdoMet_MTases"/>
    <property type="match status" value="1"/>
</dbReference>